<evidence type="ECO:0000313" key="2">
    <source>
        <dbReference type="EMBL" id="KAJ3566044.1"/>
    </source>
</evidence>
<comment type="caution">
    <text evidence="2">The sequence shown here is derived from an EMBL/GenBank/DDBJ whole genome shotgun (WGS) entry which is preliminary data.</text>
</comment>
<gene>
    <name evidence="2" type="ORF">NPX13_g7278</name>
</gene>
<dbReference type="InterPro" id="IPR045518">
    <property type="entry name" value="2EXR"/>
</dbReference>
<protein>
    <recommendedName>
        <fullName evidence="1">2EXR domain-containing protein</fullName>
    </recommendedName>
</protein>
<name>A0A9W8TJM4_9PEZI</name>
<accession>A0A9W8TJM4</accession>
<dbReference type="Pfam" id="PF20150">
    <property type="entry name" value="2EXR"/>
    <property type="match status" value="1"/>
</dbReference>
<keyword evidence="3" id="KW-1185">Reference proteome</keyword>
<sequence>MTTFPFNTLPAELRLLIWDAALLNEANNRVVLVEPNINDWTSIYPTKILVSPFLLVNHESRGRAKRFYSDRLRVGTVTKRDWDSITVPVSRSKWVVYLSAKHDTFCIGFDFPKFTRNDVRGHPYAPAFSSWQGGSFCGVTPKDSIELGARTRKPCYIIHCHRDDFGEYDLGTRLCPRTPRRDGDRHLCEFPNAELSLAIFFAAGQTSNYFGNISRRDARTNVMAVAQQGWIGQLQHMSQNLVGDRYAVGQFTDDRRSQNPTVRVMTLPECSKFLGV</sequence>
<dbReference type="AlphaFoldDB" id="A0A9W8TJM4"/>
<evidence type="ECO:0000259" key="1">
    <source>
        <dbReference type="Pfam" id="PF20150"/>
    </source>
</evidence>
<organism evidence="2 3">
    <name type="scientific">Xylaria arbuscula</name>
    <dbReference type="NCBI Taxonomy" id="114810"/>
    <lineage>
        <taxon>Eukaryota</taxon>
        <taxon>Fungi</taxon>
        <taxon>Dikarya</taxon>
        <taxon>Ascomycota</taxon>
        <taxon>Pezizomycotina</taxon>
        <taxon>Sordariomycetes</taxon>
        <taxon>Xylariomycetidae</taxon>
        <taxon>Xylariales</taxon>
        <taxon>Xylariaceae</taxon>
        <taxon>Xylaria</taxon>
    </lineage>
</organism>
<proteinExistence type="predicted"/>
<dbReference type="EMBL" id="JANPWZ010001405">
    <property type="protein sequence ID" value="KAJ3566044.1"/>
    <property type="molecule type" value="Genomic_DNA"/>
</dbReference>
<feature type="domain" description="2EXR" evidence="1">
    <location>
        <begin position="5"/>
        <end position="103"/>
    </location>
</feature>
<evidence type="ECO:0000313" key="3">
    <source>
        <dbReference type="Proteomes" id="UP001148614"/>
    </source>
</evidence>
<reference evidence="2" key="1">
    <citation type="submission" date="2022-07" db="EMBL/GenBank/DDBJ databases">
        <title>Genome Sequence of Xylaria arbuscula.</title>
        <authorList>
            <person name="Buettner E."/>
        </authorList>
    </citation>
    <scope>NUCLEOTIDE SEQUENCE</scope>
    <source>
        <strain evidence="2">VT107</strain>
    </source>
</reference>
<dbReference type="Proteomes" id="UP001148614">
    <property type="component" value="Unassembled WGS sequence"/>
</dbReference>